<dbReference type="HOGENOM" id="CLU_2904336_0_0_1"/>
<dbReference type="EMBL" id="KL142418">
    <property type="protein sequence ID" value="KDR67055.1"/>
    <property type="molecule type" value="Genomic_DNA"/>
</dbReference>
<sequence>MVKRYYPLLLIFDPGFESCKRRKTAKSLRLGESAGASSSPFAGRPGNDKETICCCPQLSYYF</sequence>
<keyword evidence="2" id="KW-1185">Reference proteome</keyword>
<reference evidence="2" key="1">
    <citation type="journal article" date="2014" name="Proc. Natl. Acad. Sci. U.S.A.">
        <title>Extensive sampling of basidiomycete genomes demonstrates inadequacy of the white-rot/brown-rot paradigm for wood decay fungi.</title>
        <authorList>
            <person name="Riley R."/>
            <person name="Salamov A.A."/>
            <person name="Brown D.W."/>
            <person name="Nagy L.G."/>
            <person name="Floudas D."/>
            <person name="Held B.W."/>
            <person name="Levasseur A."/>
            <person name="Lombard V."/>
            <person name="Morin E."/>
            <person name="Otillar R."/>
            <person name="Lindquist E.A."/>
            <person name="Sun H."/>
            <person name="LaButti K.M."/>
            <person name="Schmutz J."/>
            <person name="Jabbour D."/>
            <person name="Luo H."/>
            <person name="Baker S.E."/>
            <person name="Pisabarro A.G."/>
            <person name="Walton J.D."/>
            <person name="Blanchette R.A."/>
            <person name="Henrissat B."/>
            <person name="Martin F."/>
            <person name="Cullen D."/>
            <person name="Hibbett D.S."/>
            <person name="Grigoriev I.V."/>
        </authorList>
    </citation>
    <scope>NUCLEOTIDE SEQUENCE [LARGE SCALE GENOMIC DNA]</scope>
    <source>
        <strain evidence="2">CBS 339.88</strain>
    </source>
</reference>
<protein>
    <submittedName>
        <fullName evidence="1">Uncharacterized protein</fullName>
    </submittedName>
</protein>
<evidence type="ECO:0000313" key="2">
    <source>
        <dbReference type="Proteomes" id="UP000027222"/>
    </source>
</evidence>
<dbReference type="Proteomes" id="UP000027222">
    <property type="component" value="Unassembled WGS sequence"/>
</dbReference>
<gene>
    <name evidence="1" type="ORF">GALMADRAFT_258726</name>
</gene>
<proteinExistence type="predicted"/>
<dbReference type="AlphaFoldDB" id="A0A067S856"/>
<name>A0A067S856_GALM3</name>
<organism evidence="1 2">
    <name type="scientific">Galerina marginata (strain CBS 339.88)</name>
    <dbReference type="NCBI Taxonomy" id="685588"/>
    <lineage>
        <taxon>Eukaryota</taxon>
        <taxon>Fungi</taxon>
        <taxon>Dikarya</taxon>
        <taxon>Basidiomycota</taxon>
        <taxon>Agaricomycotina</taxon>
        <taxon>Agaricomycetes</taxon>
        <taxon>Agaricomycetidae</taxon>
        <taxon>Agaricales</taxon>
        <taxon>Agaricineae</taxon>
        <taxon>Strophariaceae</taxon>
        <taxon>Galerina</taxon>
    </lineage>
</organism>
<accession>A0A067S856</accession>
<evidence type="ECO:0000313" key="1">
    <source>
        <dbReference type="EMBL" id="KDR67055.1"/>
    </source>
</evidence>